<proteinExistence type="predicted"/>
<feature type="domain" description="Tudor" evidence="3">
    <location>
        <begin position="283"/>
        <end position="344"/>
    </location>
</feature>
<dbReference type="CDD" id="cd00105">
    <property type="entry name" value="KH-I"/>
    <property type="match status" value="1"/>
</dbReference>
<comment type="caution">
    <text evidence="4">The sequence shown here is derived from an EMBL/GenBank/DDBJ whole genome shotgun (WGS) entry which is preliminary data.</text>
</comment>
<dbReference type="GO" id="GO:0005739">
    <property type="term" value="C:mitochondrion"/>
    <property type="evidence" value="ECO:0007669"/>
    <property type="project" value="UniProtKB-ARBA"/>
</dbReference>
<dbReference type="InterPro" id="IPR004088">
    <property type="entry name" value="KH_dom_type_1"/>
</dbReference>
<dbReference type="InterPro" id="IPR035437">
    <property type="entry name" value="SNase_OB-fold_sf"/>
</dbReference>
<organism evidence="4 5">
    <name type="scientific">Caerostris extrusa</name>
    <name type="common">Bark spider</name>
    <name type="synonym">Caerostris bankana</name>
    <dbReference type="NCBI Taxonomy" id="172846"/>
    <lineage>
        <taxon>Eukaryota</taxon>
        <taxon>Metazoa</taxon>
        <taxon>Ecdysozoa</taxon>
        <taxon>Arthropoda</taxon>
        <taxon>Chelicerata</taxon>
        <taxon>Arachnida</taxon>
        <taxon>Araneae</taxon>
        <taxon>Araneomorphae</taxon>
        <taxon>Entelegynae</taxon>
        <taxon>Araneoidea</taxon>
        <taxon>Araneidae</taxon>
        <taxon>Caerostris</taxon>
    </lineage>
</organism>
<gene>
    <name evidence="4" type="primary">Tdrkh</name>
    <name evidence="4" type="ORF">CEXT_191121</name>
</gene>
<dbReference type="PANTHER" id="PTHR22948:SF29">
    <property type="entry name" value="FI02030P-RELATED"/>
    <property type="match status" value="1"/>
</dbReference>
<keyword evidence="2" id="KW-0472">Membrane</keyword>
<evidence type="ECO:0000256" key="2">
    <source>
        <dbReference type="SAM" id="Phobius"/>
    </source>
</evidence>
<dbReference type="InterPro" id="IPR002999">
    <property type="entry name" value="Tudor"/>
</dbReference>
<dbReference type="Gene3D" id="2.30.30.140">
    <property type="match status" value="1"/>
</dbReference>
<name>A0AAV4QB22_CAEEX</name>
<keyword evidence="5" id="KW-1185">Reference proteome</keyword>
<feature type="transmembrane region" description="Helical" evidence="2">
    <location>
        <begin position="9"/>
        <end position="30"/>
    </location>
</feature>
<dbReference type="GO" id="GO:0003723">
    <property type="term" value="F:RNA binding"/>
    <property type="evidence" value="ECO:0007669"/>
    <property type="project" value="UniProtKB-UniRule"/>
</dbReference>
<sequence>MIKLISKPYIIIGVGVGVGVITCVVKVLQWQNNKGEIIRTETKRVTRTIKIPKGFVGHVLGRGGQNIKSIREKTKTRITFEDIDTESTLVTIQGLPESAEEAANLINDIVSNRHACITKEIVLQENVTDSVWKNINCIRQICNFTKAKITFEFRSSSNNRDSEVKIFIKGSKEEVQSAVELVDELIAEVEVNTSKQIHVAGWALPENLPLPTTTFGHRNLPVEKLIPSSSDGYQEMYVSAVENPNKFWIQIAGSKSTQLDKLVTEMTEFYNDGKNKEKFRLNNINVGDIVAAYFDDKSWYRAQIMKVSDEDDEEKIRVFYLDFGDCANLSSDLVCLLKSDFLSIPFQAIECSLPDVAPIDKEWTVEAIEDFERMVYVAEWKLLMAKPIEKPIRNGEKHEESIQFIQIMDTNTERDINISEELVVKAFARFV</sequence>
<keyword evidence="2" id="KW-0812">Transmembrane</keyword>
<evidence type="ECO:0000259" key="3">
    <source>
        <dbReference type="PROSITE" id="PS50304"/>
    </source>
</evidence>
<dbReference type="SUPFAM" id="SSF63748">
    <property type="entry name" value="Tudor/PWWP/MBT"/>
    <property type="match status" value="1"/>
</dbReference>
<dbReference type="Proteomes" id="UP001054945">
    <property type="component" value="Unassembled WGS sequence"/>
</dbReference>
<dbReference type="SMART" id="SM00333">
    <property type="entry name" value="TUDOR"/>
    <property type="match status" value="1"/>
</dbReference>
<dbReference type="AlphaFoldDB" id="A0AAV4QB22"/>
<dbReference type="Pfam" id="PF00567">
    <property type="entry name" value="TUDOR"/>
    <property type="match status" value="1"/>
</dbReference>
<dbReference type="PROSITE" id="PS50084">
    <property type="entry name" value="KH_TYPE_1"/>
    <property type="match status" value="1"/>
</dbReference>
<evidence type="ECO:0000313" key="4">
    <source>
        <dbReference type="EMBL" id="GIY05291.1"/>
    </source>
</evidence>
<dbReference type="InterPro" id="IPR050621">
    <property type="entry name" value="Tudor_domain_containing"/>
</dbReference>
<keyword evidence="1" id="KW-0694">RNA-binding</keyword>
<dbReference type="Gene3D" id="2.40.50.90">
    <property type="match status" value="1"/>
</dbReference>
<evidence type="ECO:0000256" key="1">
    <source>
        <dbReference type="PROSITE-ProRule" id="PRU00117"/>
    </source>
</evidence>
<dbReference type="GO" id="GO:0030719">
    <property type="term" value="P:P granule organization"/>
    <property type="evidence" value="ECO:0007669"/>
    <property type="project" value="TreeGrafter"/>
</dbReference>
<dbReference type="Pfam" id="PF00013">
    <property type="entry name" value="KH_1"/>
    <property type="match status" value="2"/>
</dbReference>
<dbReference type="Gene3D" id="3.30.1370.10">
    <property type="entry name" value="K Homology domain, type 1"/>
    <property type="match status" value="2"/>
</dbReference>
<dbReference type="PROSITE" id="PS50304">
    <property type="entry name" value="TUDOR"/>
    <property type="match status" value="1"/>
</dbReference>
<dbReference type="PANTHER" id="PTHR22948">
    <property type="entry name" value="TUDOR DOMAIN CONTAINING PROTEIN"/>
    <property type="match status" value="1"/>
</dbReference>
<dbReference type="EMBL" id="BPLR01005826">
    <property type="protein sequence ID" value="GIY05291.1"/>
    <property type="molecule type" value="Genomic_DNA"/>
</dbReference>
<dbReference type="GO" id="GO:0007283">
    <property type="term" value="P:spermatogenesis"/>
    <property type="evidence" value="ECO:0007669"/>
    <property type="project" value="TreeGrafter"/>
</dbReference>
<reference evidence="4 5" key="1">
    <citation type="submission" date="2021-06" db="EMBL/GenBank/DDBJ databases">
        <title>Caerostris extrusa draft genome.</title>
        <authorList>
            <person name="Kono N."/>
            <person name="Arakawa K."/>
        </authorList>
    </citation>
    <scope>NUCLEOTIDE SEQUENCE [LARGE SCALE GENOMIC DNA]</scope>
</reference>
<dbReference type="GO" id="GO:0034587">
    <property type="term" value="P:piRNA processing"/>
    <property type="evidence" value="ECO:0007669"/>
    <property type="project" value="TreeGrafter"/>
</dbReference>
<dbReference type="SMART" id="SM00322">
    <property type="entry name" value="KH"/>
    <property type="match status" value="2"/>
</dbReference>
<protein>
    <submittedName>
        <fullName evidence="4">Tudor and KH domain-containing protein</fullName>
    </submittedName>
</protein>
<dbReference type="SUPFAM" id="SSF54791">
    <property type="entry name" value="Eukaryotic type KH-domain (KH-domain type I)"/>
    <property type="match status" value="2"/>
</dbReference>
<keyword evidence="2" id="KW-1133">Transmembrane helix</keyword>
<dbReference type="InterPro" id="IPR036612">
    <property type="entry name" value="KH_dom_type_1_sf"/>
</dbReference>
<accession>A0AAV4QB22</accession>
<dbReference type="GO" id="GO:0043186">
    <property type="term" value="C:P granule"/>
    <property type="evidence" value="ECO:0007669"/>
    <property type="project" value="TreeGrafter"/>
</dbReference>
<evidence type="ECO:0000313" key="5">
    <source>
        <dbReference type="Proteomes" id="UP001054945"/>
    </source>
</evidence>
<dbReference type="InterPro" id="IPR004087">
    <property type="entry name" value="KH_dom"/>
</dbReference>